<evidence type="ECO:0000259" key="1">
    <source>
        <dbReference type="Pfam" id="PF01796"/>
    </source>
</evidence>
<dbReference type="PANTHER" id="PTHR34075">
    <property type="entry name" value="BLR3430 PROTEIN"/>
    <property type="match status" value="1"/>
</dbReference>
<dbReference type="PANTHER" id="PTHR34075:SF5">
    <property type="entry name" value="BLR3430 PROTEIN"/>
    <property type="match status" value="1"/>
</dbReference>
<proteinExistence type="predicted"/>
<organism evidence="3 4">
    <name type="scientific">Erythrobacter aureus</name>
    <dbReference type="NCBI Taxonomy" id="2182384"/>
    <lineage>
        <taxon>Bacteria</taxon>
        <taxon>Pseudomonadati</taxon>
        <taxon>Pseudomonadota</taxon>
        <taxon>Alphaproteobacteria</taxon>
        <taxon>Sphingomonadales</taxon>
        <taxon>Erythrobacteraceae</taxon>
        <taxon>Erythrobacter/Porphyrobacter group</taxon>
        <taxon>Erythrobacter</taxon>
    </lineage>
</organism>
<sequence>MWSVPKNQRSASTGSCCTGHEPMIESIPLPIVDDPVDRAFWQACDEGRLLVQTCTQCGHRQHPPRAMCPACRSMELGWQECAPTGQLWSYVVPHPPLLPAFAPLAPYIVGLIIPDGFPGIRMVGAIVASAEEGIGSVAPAEIAIGDRMRLTFVRLAEDVALPCWVPDAACALSEREEKP</sequence>
<dbReference type="OrthoDB" id="7210118at2"/>
<evidence type="ECO:0008006" key="5">
    <source>
        <dbReference type="Google" id="ProtNLM"/>
    </source>
</evidence>
<dbReference type="SUPFAM" id="SSF50249">
    <property type="entry name" value="Nucleic acid-binding proteins"/>
    <property type="match status" value="1"/>
</dbReference>
<dbReference type="KEGG" id="err:DVR09_05395"/>
<dbReference type="InterPro" id="IPR022002">
    <property type="entry name" value="ChsH2_Znr"/>
</dbReference>
<evidence type="ECO:0000259" key="2">
    <source>
        <dbReference type="Pfam" id="PF12172"/>
    </source>
</evidence>
<gene>
    <name evidence="3" type="ORF">DVR09_05395</name>
</gene>
<dbReference type="Pfam" id="PF12172">
    <property type="entry name" value="zf-ChsH2"/>
    <property type="match status" value="1"/>
</dbReference>
<name>A0A345YD48_9SPHN</name>
<protein>
    <recommendedName>
        <fullName evidence="5">Thiolase</fullName>
    </recommendedName>
</protein>
<dbReference type="Gene3D" id="6.10.30.10">
    <property type="match status" value="1"/>
</dbReference>
<dbReference type="InterPro" id="IPR052513">
    <property type="entry name" value="Thioester_dehydratase-like"/>
</dbReference>
<accession>A0A345YD48</accession>
<feature type="domain" description="ChsH2 rubredoxin-like zinc ribbon" evidence="2">
    <location>
        <begin position="41"/>
        <end position="73"/>
    </location>
</feature>
<feature type="domain" description="ChsH2 C-terminal OB-fold" evidence="1">
    <location>
        <begin position="78"/>
        <end position="153"/>
    </location>
</feature>
<reference evidence="4" key="1">
    <citation type="submission" date="2018-07" db="EMBL/GenBank/DDBJ databases">
        <title>Genome sequence of Erythrobacter strain YH-07, an antagonistic bacterium isolated from Yellow Sea.</title>
        <authorList>
            <person name="Tang T."/>
            <person name="Liu Q."/>
            <person name="Sun X."/>
        </authorList>
    </citation>
    <scope>NUCLEOTIDE SEQUENCE [LARGE SCALE GENOMIC DNA]</scope>
    <source>
        <strain evidence="4">YH-07</strain>
    </source>
</reference>
<evidence type="ECO:0000313" key="4">
    <source>
        <dbReference type="Proteomes" id="UP000254508"/>
    </source>
</evidence>
<dbReference type="EMBL" id="CP031357">
    <property type="protein sequence ID" value="AXK41850.1"/>
    <property type="molecule type" value="Genomic_DNA"/>
</dbReference>
<evidence type="ECO:0000313" key="3">
    <source>
        <dbReference type="EMBL" id="AXK41850.1"/>
    </source>
</evidence>
<dbReference type="InterPro" id="IPR002878">
    <property type="entry name" value="ChsH2_C"/>
</dbReference>
<dbReference type="Proteomes" id="UP000254508">
    <property type="component" value="Chromosome"/>
</dbReference>
<dbReference type="AlphaFoldDB" id="A0A345YD48"/>
<dbReference type="Pfam" id="PF01796">
    <property type="entry name" value="OB_ChsH2_C"/>
    <property type="match status" value="1"/>
</dbReference>
<keyword evidence="4" id="KW-1185">Reference proteome</keyword>
<dbReference type="InterPro" id="IPR012340">
    <property type="entry name" value="NA-bd_OB-fold"/>
</dbReference>